<reference evidence="18" key="1">
    <citation type="submission" date="2016-04" db="UniProtKB">
        <authorList>
            <consortium name="WormBaseParasite"/>
        </authorList>
    </citation>
    <scope>IDENTIFICATION</scope>
</reference>
<dbReference type="PANTHER" id="PTHR46587:SF5">
    <property type="entry name" value="NUCLEAR HORMONE RECEPTOR FAMILY"/>
    <property type="match status" value="1"/>
</dbReference>
<evidence type="ECO:0000256" key="12">
    <source>
        <dbReference type="SAM" id="Phobius"/>
    </source>
</evidence>
<keyword evidence="17" id="KW-1185">Reference proteome</keyword>
<dbReference type="CDD" id="cd06960">
    <property type="entry name" value="NR_DBD_HNF4A"/>
    <property type="match status" value="1"/>
</dbReference>
<feature type="domain" description="Nuclear receptor" evidence="13">
    <location>
        <begin position="11"/>
        <end position="111"/>
    </location>
</feature>
<comment type="subcellular location">
    <subcellularLocation>
        <location evidence="1 11">Nucleus</location>
    </subcellularLocation>
</comment>
<accession>A0A0N4UNN7</accession>
<keyword evidence="10 11" id="KW-0539">Nucleus</keyword>
<organism evidence="16 18">
    <name type="scientific">Dracunculus medinensis</name>
    <name type="common">Guinea worm</name>
    <dbReference type="NCBI Taxonomy" id="318479"/>
    <lineage>
        <taxon>Eukaryota</taxon>
        <taxon>Metazoa</taxon>
        <taxon>Ecdysozoa</taxon>
        <taxon>Nematoda</taxon>
        <taxon>Chromadorea</taxon>
        <taxon>Rhabditida</taxon>
        <taxon>Spirurina</taxon>
        <taxon>Dracunculoidea</taxon>
        <taxon>Dracunculidae</taxon>
        <taxon>Dracunculus</taxon>
    </lineage>
</organism>
<dbReference type="SUPFAM" id="SSF48508">
    <property type="entry name" value="Nuclear receptor ligand-binding domain"/>
    <property type="match status" value="1"/>
</dbReference>
<dbReference type="PROSITE" id="PS51843">
    <property type="entry name" value="NR_LBD"/>
    <property type="match status" value="1"/>
</dbReference>
<dbReference type="WBParaSite" id="DME_0000952201-mRNA-1">
    <property type="protein sequence ID" value="DME_0000952201-mRNA-1"/>
    <property type="gene ID" value="DME_0000952201"/>
</dbReference>
<dbReference type="Pfam" id="PF00104">
    <property type="entry name" value="Hormone_recep"/>
    <property type="match status" value="1"/>
</dbReference>
<dbReference type="GO" id="GO:0000978">
    <property type="term" value="F:RNA polymerase II cis-regulatory region sequence-specific DNA binding"/>
    <property type="evidence" value="ECO:0007669"/>
    <property type="project" value="InterPro"/>
</dbReference>
<keyword evidence="7 11" id="KW-0238">DNA-binding</keyword>
<keyword evidence="8 11" id="KW-0804">Transcription</keyword>
<dbReference type="SMART" id="SM00430">
    <property type="entry name" value="HOLI"/>
    <property type="match status" value="1"/>
</dbReference>
<keyword evidence="3 11" id="KW-0479">Metal-binding</keyword>
<protein>
    <submittedName>
        <fullName evidence="18">Nuclear receptor domain-containing protein</fullName>
    </submittedName>
</protein>
<evidence type="ECO:0000256" key="11">
    <source>
        <dbReference type="RuleBase" id="RU004334"/>
    </source>
</evidence>
<evidence type="ECO:0000313" key="15">
    <source>
        <dbReference type="EMBL" id="VDN53235.1"/>
    </source>
</evidence>
<dbReference type="AlphaFoldDB" id="A0A0N4UNN7"/>
<dbReference type="InterPro" id="IPR035500">
    <property type="entry name" value="NHR-like_dom_sf"/>
</dbReference>
<dbReference type="PROSITE" id="PS00031">
    <property type="entry name" value="NUCLEAR_REC_DBD_1"/>
    <property type="match status" value="1"/>
</dbReference>
<dbReference type="GO" id="GO:0008270">
    <property type="term" value="F:zinc ion binding"/>
    <property type="evidence" value="ECO:0007669"/>
    <property type="project" value="UniProtKB-KW"/>
</dbReference>
<dbReference type="InterPro" id="IPR049636">
    <property type="entry name" value="HNF4-like_DBD"/>
</dbReference>
<evidence type="ECO:0000256" key="1">
    <source>
        <dbReference type="ARBA" id="ARBA00004123"/>
    </source>
</evidence>
<dbReference type="STRING" id="318479.A0A0N4UNN7"/>
<evidence type="ECO:0000259" key="13">
    <source>
        <dbReference type="PROSITE" id="PS51030"/>
    </source>
</evidence>
<keyword evidence="12" id="KW-0812">Transmembrane</keyword>
<evidence type="ECO:0000256" key="9">
    <source>
        <dbReference type="ARBA" id="ARBA00023170"/>
    </source>
</evidence>
<keyword evidence="12" id="KW-1133">Transmembrane helix</keyword>
<evidence type="ECO:0000256" key="2">
    <source>
        <dbReference type="ARBA" id="ARBA00005993"/>
    </source>
</evidence>
<evidence type="ECO:0000256" key="5">
    <source>
        <dbReference type="ARBA" id="ARBA00022833"/>
    </source>
</evidence>
<evidence type="ECO:0000256" key="3">
    <source>
        <dbReference type="ARBA" id="ARBA00022723"/>
    </source>
</evidence>
<dbReference type="PRINTS" id="PR00047">
    <property type="entry name" value="STROIDFINGER"/>
</dbReference>
<keyword evidence="6 11" id="KW-0805">Transcription regulation</keyword>
<evidence type="ECO:0000256" key="10">
    <source>
        <dbReference type="ARBA" id="ARBA00023242"/>
    </source>
</evidence>
<dbReference type="InterPro" id="IPR000536">
    <property type="entry name" value="Nucl_hrmn_rcpt_lig-bd"/>
</dbReference>
<evidence type="ECO:0000259" key="14">
    <source>
        <dbReference type="PROSITE" id="PS51843"/>
    </source>
</evidence>
<proteinExistence type="inferred from homology"/>
<evidence type="ECO:0000313" key="16">
    <source>
        <dbReference type="Proteomes" id="UP000038040"/>
    </source>
</evidence>
<evidence type="ECO:0000313" key="17">
    <source>
        <dbReference type="Proteomes" id="UP000274756"/>
    </source>
</evidence>
<evidence type="ECO:0000256" key="4">
    <source>
        <dbReference type="ARBA" id="ARBA00022771"/>
    </source>
</evidence>
<dbReference type="Gene3D" id="1.10.565.10">
    <property type="entry name" value="Retinoid X Receptor"/>
    <property type="match status" value="1"/>
</dbReference>
<dbReference type="PROSITE" id="PS51030">
    <property type="entry name" value="NUCLEAR_REC_DBD_2"/>
    <property type="match status" value="1"/>
</dbReference>
<evidence type="ECO:0000256" key="6">
    <source>
        <dbReference type="ARBA" id="ARBA00023015"/>
    </source>
</evidence>
<dbReference type="OrthoDB" id="5799552at2759"/>
<gene>
    <name evidence="15" type="ORF">DME_LOCUS3208</name>
</gene>
<evidence type="ECO:0000256" key="8">
    <source>
        <dbReference type="ARBA" id="ARBA00023163"/>
    </source>
</evidence>
<evidence type="ECO:0000256" key="7">
    <source>
        <dbReference type="ARBA" id="ARBA00023125"/>
    </source>
</evidence>
<feature type="domain" description="NR LBD" evidence="14">
    <location>
        <begin position="155"/>
        <end position="400"/>
    </location>
</feature>
<reference evidence="15 17" key="2">
    <citation type="submission" date="2018-11" db="EMBL/GenBank/DDBJ databases">
        <authorList>
            <consortium name="Pathogen Informatics"/>
        </authorList>
    </citation>
    <scope>NUCLEOTIDE SEQUENCE [LARGE SCALE GENOMIC DNA]</scope>
</reference>
<dbReference type="GO" id="GO:0005634">
    <property type="term" value="C:nucleus"/>
    <property type="evidence" value="ECO:0007669"/>
    <property type="project" value="UniProtKB-SubCell"/>
</dbReference>
<dbReference type="Pfam" id="PF00105">
    <property type="entry name" value="zf-C4"/>
    <property type="match status" value="1"/>
</dbReference>
<keyword evidence="12" id="KW-0472">Membrane</keyword>
<dbReference type="InterPro" id="IPR001628">
    <property type="entry name" value="Znf_hrmn_rcpt"/>
</dbReference>
<dbReference type="SUPFAM" id="SSF57716">
    <property type="entry name" value="Glucocorticoid receptor-like (DNA-binding domain)"/>
    <property type="match status" value="1"/>
</dbReference>
<dbReference type="PANTHER" id="PTHR46587">
    <property type="entry name" value="NUCLEAR HORMONE RECEPTOR FAMILY"/>
    <property type="match status" value="1"/>
</dbReference>
<keyword evidence="5 11" id="KW-0862">Zinc</keyword>
<name>A0A0N4UNN7_DRAME</name>
<dbReference type="Proteomes" id="UP000274756">
    <property type="component" value="Unassembled WGS sequence"/>
</dbReference>
<comment type="similarity">
    <text evidence="2 11">Belongs to the nuclear hormone receptor family.</text>
</comment>
<keyword evidence="4 11" id="KW-0863">Zinc-finger</keyword>
<dbReference type="Gene3D" id="3.30.50.10">
    <property type="entry name" value="Erythroid Transcription Factor GATA-1, subunit A"/>
    <property type="match status" value="1"/>
</dbReference>
<evidence type="ECO:0000313" key="18">
    <source>
        <dbReference type="WBParaSite" id="DME_0000952201-mRNA-1"/>
    </source>
</evidence>
<sequence>MENILENIGKFEKCSICGDVADGYHYGVLSCRGCNAFFRRAVTYGIKYCCRREGNCLVDKSFNYLNLFFGLSDLIFDYYAILIILGARCACRACRLKKCEMVGMDRRAVQPKRESGFKQSCSSFSSYKQTMPNYDINPVISLRNASFIECLVNDYNEQKIRRHMMLCSCIEEILTDNIEKILKKPAIGFDYLIIFKVQMVLMFEWVFKLEDFRSIESALDKAQLLRAFALRYLLLDNIFHTVELGYHDKIILVNNSYIVPGNPPELSDEKNQNRAIQTMMYGENSFRLITELIVPMIQMNLTAGEMMALRLIIFWNLNGLSLSSKTKSIAQSSSNRVVIELHKWYNEQKFEDTDTRFGNLLLFIPLLTVCLFALISFLFIFLFYIFVPGSLHLMLYYIRIFIN</sequence>
<keyword evidence="9 11" id="KW-0675">Receptor</keyword>
<dbReference type="EMBL" id="UYYG01000113">
    <property type="protein sequence ID" value="VDN53235.1"/>
    <property type="molecule type" value="Genomic_DNA"/>
</dbReference>
<feature type="transmembrane region" description="Helical" evidence="12">
    <location>
        <begin position="360"/>
        <end position="387"/>
    </location>
</feature>
<dbReference type="GO" id="GO:0003700">
    <property type="term" value="F:DNA-binding transcription factor activity"/>
    <property type="evidence" value="ECO:0007669"/>
    <property type="project" value="InterPro"/>
</dbReference>
<dbReference type="SMART" id="SM00399">
    <property type="entry name" value="ZnF_C4"/>
    <property type="match status" value="1"/>
</dbReference>
<dbReference type="Proteomes" id="UP000038040">
    <property type="component" value="Unplaced"/>
</dbReference>
<dbReference type="InterPro" id="IPR013088">
    <property type="entry name" value="Znf_NHR/GATA"/>
</dbReference>
<feature type="transmembrane region" description="Helical" evidence="12">
    <location>
        <begin position="67"/>
        <end position="87"/>
    </location>
</feature>